<gene>
    <name evidence="1" type="ORF">NF27_EY01210</name>
</gene>
<dbReference type="EMBL" id="JSWE01000124">
    <property type="protein sequence ID" value="KIE05025.1"/>
    <property type="molecule type" value="Genomic_DNA"/>
</dbReference>
<dbReference type="STRING" id="86105.NF27_EY01210"/>
<reference evidence="1 2" key="1">
    <citation type="submission" date="2014-11" db="EMBL/GenBank/DDBJ databases">
        <title>A Rickettsiales Symbiont of Amoebae With Ancient Features.</title>
        <authorList>
            <person name="Schulz F."/>
            <person name="Martijn J."/>
            <person name="Wascher F."/>
            <person name="Kostanjsek R."/>
            <person name="Ettema T.J."/>
            <person name="Horn M."/>
        </authorList>
    </citation>
    <scope>NUCLEOTIDE SEQUENCE [LARGE SCALE GENOMIC DNA]</scope>
    <source>
        <strain evidence="1 2">UWC36</strain>
    </source>
</reference>
<evidence type="ECO:0000313" key="1">
    <source>
        <dbReference type="EMBL" id="KIE05025.1"/>
    </source>
</evidence>
<protein>
    <submittedName>
        <fullName evidence="1">Uncharacterized protein</fullName>
    </submittedName>
</protein>
<name>A0A0C1QYF4_9RICK</name>
<dbReference type="AlphaFoldDB" id="A0A0C1QYF4"/>
<proteinExistence type="predicted"/>
<dbReference type="Proteomes" id="UP000031258">
    <property type="component" value="Unassembled WGS sequence"/>
</dbReference>
<evidence type="ECO:0000313" key="2">
    <source>
        <dbReference type="Proteomes" id="UP000031258"/>
    </source>
</evidence>
<accession>A0A0C1QYF4</accession>
<sequence length="130" mass="15408">MKPQVRVLWEIIYAQSEELKKLNNKKNFYKALYNRLHGIHQGSLSEIHELNQIIEHNRNIIYSLLEKNNYEPGENMENGNDNNFCIEKLNNYYAEEEVPMAVELSDDKPFSWRQKINNERTQNEPAINGV</sequence>
<organism evidence="1 2">
    <name type="scientific">Candidatus Jidaibacter acanthamoebae</name>
    <dbReference type="NCBI Taxonomy" id="86105"/>
    <lineage>
        <taxon>Bacteria</taxon>
        <taxon>Pseudomonadati</taxon>
        <taxon>Pseudomonadota</taxon>
        <taxon>Alphaproteobacteria</taxon>
        <taxon>Rickettsiales</taxon>
        <taxon>Candidatus Midichloriaceae</taxon>
        <taxon>Candidatus Jidaibacter</taxon>
    </lineage>
</organism>
<comment type="caution">
    <text evidence="1">The sequence shown here is derived from an EMBL/GenBank/DDBJ whole genome shotgun (WGS) entry which is preliminary data.</text>
</comment>
<keyword evidence="2" id="KW-1185">Reference proteome</keyword>